<evidence type="ECO:0000313" key="2">
    <source>
        <dbReference type="EMBL" id="PHT88521.1"/>
    </source>
</evidence>
<organism evidence="2 3">
    <name type="scientific">Capsicum annuum</name>
    <name type="common">Capsicum pepper</name>
    <dbReference type="NCBI Taxonomy" id="4072"/>
    <lineage>
        <taxon>Eukaryota</taxon>
        <taxon>Viridiplantae</taxon>
        <taxon>Streptophyta</taxon>
        <taxon>Embryophyta</taxon>
        <taxon>Tracheophyta</taxon>
        <taxon>Spermatophyta</taxon>
        <taxon>Magnoliopsida</taxon>
        <taxon>eudicotyledons</taxon>
        <taxon>Gunneridae</taxon>
        <taxon>Pentapetalae</taxon>
        <taxon>asterids</taxon>
        <taxon>lamiids</taxon>
        <taxon>Solanales</taxon>
        <taxon>Solanaceae</taxon>
        <taxon>Solanoideae</taxon>
        <taxon>Capsiceae</taxon>
        <taxon>Capsicum</taxon>
    </lineage>
</organism>
<keyword evidence="1" id="KW-0472">Membrane</keyword>
<reference evidence="2 3" key="1">
    <citation type="journal article" date="2014" name="Nat. Genet.">
        <title>Genome sequence of the hot pepper provides insights into the evolution of pungency in Capsicum species.</title>
        <authorList>
            <person name="Kim S."/>
            <person name="Park M."/>
            <person name="Yeom S.I."/>
            <person name="Kim Y.M."/>
            <person name="Lee J.M."/>
            <person name="Lee H.A."/>
            <person name="Seo E."/>
            <person name="Choi J."/>
            <person name="Cheong K."/>
            <person name="Kim K.T."/>
            <person name="Jung K."/>
            <person name="Lee G.W."/>
            <person name="Oh S.K."/>
            <person name="Bae C."/>
            <person name="Kim S.B."/>
            <person name="Lee H.Y."/>
            <person name="Kim S.Y."/>
            <person name="Kim M.S."/>
            <person name="Kang B.C."/>
            <person name="Jo Y.D."/>
            <person name="Yang H.B."/>
            <person name="Jeong H.J."/>
            <person name="Kang W.H."/>
            <person name="Kwon J.K."/>
            <person name="Shin C."/>
            <person name="Lim J.Y."/>
            <person name="Park J.H."/>
            <person name="Huh J.H."/>
            <person name="Kim J.S."/>
            <person name="Kim B.D."/>
            <person name="Cohen O."/>
            <person name="Paran I."/>
            <person name="Suh M.C."/>
            <person name="Lee S.B."/>
            <person name="Kim Y.K."/>
            <person name="Shin Y."/>
            <person name="Noh S.J."/>
            <person name="Park J."/>
            <person name="Seo Y.S."/>
            <person name="Kwon S.Y."/>
            <person name="Kim H.A."/>
            <person name="Park J.M."/>
            <person name="Kim H.J."/>
            <person name="Choi S.B."/>
            <person name="Bosland P.W."/>
            <person name="Reeves G."/>
            <person name="Jo S.H."/>
            <person name="Lee B.W."/>
            <person name="Cho H.T."/>
            <person name="Choi H.S."/>
            <person name="Lee M.S."/>
            <person name="Yu Y."/>
            <person name="Do Choi Y."/>
            <person name="Park B.S."/>
            <person name="van Deynze A."/>
            <person name="Ashrafi H."/>
            <person name="Hill T."/>
            <person name="Kim W.T."/>
            <person name="Pai H.S."/>
            <person name="Ahn H.K."/>
            <person name="Yeam I."/>
            <person name="Giovannoni J.J."/>
            <person name="Rose J.K."/>
            <person name="Sorensen I."/>
            <person name="Lee S.J."/>
            <person name="Kim R.W."/>
            <person name="Choi I.Y."/>
            <person name="Choi B.S."/>
            <person name="Lim J.S."/>
            <person name="Lee Y.H."/>
            <person name="Choi D."/>
        </authorList>
    </citation>
    <scope>NUCLEOTIDE SEQUENCE [LARGE SCALE GENOMIC DNA]</scope>
    <source>
        <strain evidence="3">cv. CM334</strain>
    </source>
</reference>
<evidence type="ECO:0000256" key="1">
    <source>
        <dbReference type="SAM" id="Phobius"/>
    </source>
</evidence>
<reference evidence="2 3" key="2">
    <citation type="journal article" date="2017" name="Genome Biol.">
        <title>New reference genome sequences of hot pepper reveal the massive evolution of plant disease-resistance genes by retroduplication.</title>
        <authorList>
            <person name="Kim S."/>
            <person name="Park J."/>
            <person name="Yeom S.I."/>
            <person name="Kim Y.M."/>
            <person name="Seo E."/>
            <person name="Kim K.T."/>
            <person name="Kim M.S."/>
            <person name="Lee J.M."/>
            <person name="Cheong K."/>
            <person name="Shin H.S."/>
            <person name="Kim S.B."/>
            <person name="Han K."/>
            <person name="Lee J."/>
            <person name="Park M."/>
            <person name="Lee H.A."/>
            <person name="Lee H.Y."/>
            <person name="Lee Y."/>
            <person name="Oh S."/>
            <person name="Lee J.H."/>
            <person name="Choi E."/>
            <person name="Choi E."/>
            <person name="Lee S.E."/>
            <person name="Jeon J."/>
            <person name="Kim H."/>
            <person name="Choi G."/>
            <person name="Song H."/>
            <person name="Lee J."/>
            <person name="Lee S.C."/>
            <person name="Kwon J.K."/>
            <person name="Lee H.Y."/>
            <person name="Koo N."/>
            <person name="Hong Y."/>
            <person name="Kim R.W."/>
            <person name="Kang W.H."/>
            <person name="Huh J.H."/>
            <person name="Kang B.C."/>
            <person name="Yang T.J."/>
            <person name="Lee Y.H."/>
            <person name="Bennetzen J.L."/>
            <person name="Choi D."/>
        </authorList>
    </citation>
    <scope>NUCLEOTIDE SEQUENCE [LARGE SCALE GENOMIC DNA]</scope>
    <source>
        <strain evidence="3">cv. CM334</strain>
    </source>
</reference>
<feature type="transmembrane region" description="Helical" evidence="1">
    <location>
        <begin position="61"/>
        <end position="83"/>
    </location>
</feature>
<keyword evidence="1" id="KW-0812">Transmembrane</keyword>
<comment type="caution">
    <text evidence="2">The sequence shown here is derived from an EMBL/GenBank/DDBJ whole genome shotgun (WGS) entry which is preliminary data.</text>
</comment>
<dbReference type="Proteomes" id="UP000222542">
    <property type="component" value="Unassembled WGS sequence"/>
</dbReference>
<sequence length="152" mass="17976">MEEKQMQLYFLGHGTTLEITRHGYLCFFATTYYLLYGPFLAKFIHSMYWKESMEDVWCLHILILCGLRGLVHQLWSTYSNMLYLNRRRRVSQQGIDYEQIDNEWHWDNFLILQAIVGTFAYLNFPSLANLPLWDILAFPSSLSAIPLVSPRV</sequence>
<proteinExistence type="predicted"/>
<keyword evidence="1" id="KW-1133">Transmembrane helix</keyword>
<keyword evidence="3" id="KW-1185">Reference proteome</keyword>
<feature type="transmembrane region" description="Helical" evidence="1">
    <location>
        <begin position="21"/>
        <end position="41"/>
    </location>
</feature>
<dbReference type="AlphaFoldDB" id="A0A2G3A2V5"/>
<dbReference type="EMBL" id="AYRZ02000003">
    <property type="protein sequence ID" value="PHT88521.1"/>
    <property type="molecule type" value="Genomic_DNA"/>
</dbReference>
<name>A0A2G3A2V5_CAPAN</name>
<evidence type="ECO:0000313" key="3">
    <source>
        <dbReference type="Proteomes" id="UP000222542"/>
    </source>
</evidence>
<dbReference type="Gramene" id="PHT88521">
    <property type="protein sequence ID" value="PHT88521"/>
    <property type="gene ID" value="T459_10627"/>
</dbReference>
<protein>
    <submittedName>
        <fullName evidence="2">Uncharacterized protein</fullName>
    </submittedName>
</protein>
<accession>A0A2G3A2V5</accession>
<gene>
    <name evidence="2" type="ORF">T459_10627</name>
</gene>